<comment type="caution">
    <text evidence="1">The sequence shown here is derived from an EMBL/GenBank/DDBJ whole genome shotgun (WGS) entry which is preliminary data.</text>
</comment>
<name>A0ABD0YUN1_9HEMI</name>
<keyword evidence="2" id="KW-1185">Reference proteome</keyword>
<reference evidence="1 2" key="1">
    <citation type="submission" date="2024-07" db="EMBL/GenBank/DDBJ databases">
        <title>Chromosome-level genome assembly of the water stick insect Ranatra chinensis (Heteroptera: Nepidae).</title>
        <authorList>
            <person name="Liu X."/>
        </authorList>
    </citation>
    <scope>NUCLEOTIDE SEQUENCE [LARGE SCALE GENOMIC DNA]</scope>
    <source>
        <strain evidence="1">Cailab_2021Rc</strain>
        <tissue evidence="1">Muscle</tissue>
    </source>
</reference>
<evidence type="ECO:0000313" key="2">
    <source>
        <dbReference type="Proteomes" id="UP001558652"/>
    </source>
</evidence>
<protein>
    <submittedName>
        <fullName evidence="1">Uncharacterized protein</fullName>
    </submittedName>
</protein>
<dbReference type="EMBL" id="JBFDAA010000002">
    <property type="protein sequence ID" value="KAL1139680.1"/>
    <property type="molecule type" value="Genomic_DNA"/>
</dbReference>
<dbReference type="Proteomes" id="UP001558652">
    <property type="component" value="Unassembled WGS sequence"/>
</dbReference>
<organism evidence="1 2">
    <name type="scientific">Ranatra chinensis</name>
    <dbReference type="NCBI Taxonomy" id="642074"/>
    <lineage>
        <taxon>Eukaryota</taxon>
        <taxon>Metazoa</taxon>
        <taxon>Ecdysozoa</taxon>
        <taxon>Arthropoda</taxon>
        <taxon>Hexapoda</taxon>
        <taxon>Insecta</taxon>
        <taxon>Pterygota</taxon>
        <taxon>Neoptera</taxon>
        <taxon>Paraneoptera</taxon>
        <taxon>Hemiptera</taxon>
        <taxon>Heteroptera</taxon>
        <taxon>Panheteroptera</taxon>
        <taxon>Nepomorpha</taxon>
        <taxon>Nepidae</taxon>
        <taxon>Ranatrinae</taxon>
        <taxon>Ranatra</taxon>
    </lineage>
</organism>
<sequence>MRVHQSQVTTVKEVDICSVDGGCYAIRVHDFTPFPRGRGLYRKKNAQRVNRACGRGGSRCIGPKKIVFDLQECVRYISPGITEHVNLVLPHRQLSDSPIEPCPPPWFVLKPKYHLKPSHTTEKTRPNQLRSSRVCADVQAEVADTASGRGIEPGKLLRYKQSEEESASGLKKEPPAMLACLKISIITLKITERIIPLVVGGVGEGRPLLAEWERKKEGLVSFTNDFHEKVVSGRRGA</sequence>
<dbReference type="AlphaFoldDB" id="A0ABD0YUN1"/>
<accession>A0ABD0YUN1</accession>
<gene>
    <name evidence="1" type="ORF">AAG570_006658</name>
</gene>
<evidence type="ECO:0000313" key="1">
    <source>
        <dbReference type="EMBL" id="KAL1139680.1"/>
    </source>
</evidence>
<proteinExistence type="predicted"/>